<dbReference type="EMBL" id="FNZH01000002">
    <property type="protein sequence ID" value="SEJ12563.1"/>
    <property type="molecule type" value="Genomic_DNA"/>
</dbReference>
<dbReference type="InterPro" id="IPR001434">
    <property type="entry name" value="OmcB-like_DUF11"/>
</dbReference>
<dbReference type="Pfam" id="PF01345">
    <property type="entry name" value="DUF11"/>
    <property type="match status" value="2"/>
</dbReference>
<evidence type="ECO:0000259" key="1">
    <source>
        <dbReference type="Pfam" id="PF01345"/>
    </source>
</evidence>
<dbReference type="Gene3D" id="2.60.40.10">
    <property type="entry name" value="Immunoglobulins"/>
    <property type="match status" value="1"/>
</dbReference>
<organism evidence="2 3">
    <name type="scientific">Cyclobacterium xiamenense</name>
    <dbReference type="NCBI Taxonomy" id="1297121"/>
    <lineage>
        <taxon>Bacteria</taxon>
        <taxon>Pseudomonadati</taxon>
        <taxon>Bacteroidota</taxon>
        <taxon>Cytophagia</taxon>
        <taxon>Cytophagales</taxon>
        <taxon>Cyclobacteriaceae</taxon>
        <taxon>Cyclobacterium</taxon>
    </lineage>
</organism>
<feature type="domain" description="DUF11" evidence="1">
    <location>
        <begin position="772"/>
        <end position="877"/>
    </location>
</feature>
<evidence type="ECO:0000313" key="2">
    <source>
        <dbReference type="EMBL" id="SEJ12563.1"/>
    </source>
</evidence>
<accession>A0A1H6W6N3</accession>
<dbReference type="OrthoDB" id="904955at2"/>
<dbReference type="RefSeq" id="WP_092171531.1">
    <property type="nucleotide sequence ID" value="NZ_FNZH01000002.1"/>
</dbReference>
<sequence length="977" mass="105745">MKKLVLIKNHSLHDFSYLRMVFSVLGVIFFLGTAPLYGQVVTVNGTENLIRMEQVTYLIDGQELVQNAPEGNQNPSPEDVPVIVSGIRLEDGRVIFATTRRPSVANPNAAIGSNEIRPSAIQIVRSTNVIISHRDPAFFDNLEEVVSTPDIRSYWDINSQPSIPRGDPFVDLIYRDPVVTSGYLLYTERDGNSPTDFIALGRDGEPIEGANVIEVRGFQWQTGINHVSNEPSQAQEMVLFSPALFASEEPIFGIRIVAVNEPDGKLVFFVNAISATPDLAERVNSELGGEAVLNIFDNDELNGAPLNPIDIQLTILEDFPAGTATLNPDGTVDVPPNTPPGVYTLRYQLTAGQDSDDAEVRIEVIEYKPEAFDDAVELADSFSRDSVVNVLENDLLNGLPALIENVNLTTISNNSAGFIQLTDDGSIDIDEGVPAGEYLLVYQICDAVDPAKCDQATATIRVAPTLLSAVDDDYGDVNLNRAGPVGNVLDNDLLNGEAIPEGRVQVSLLDADGLSGLTLSADGELSLPAGLPNGSYELEYEIQEVINPGNTDQGIIRFTLLDIQLEANDDAFTTNQNQAIVLDVLANDFINTGELLVETLEILEGPENGTLDQNADGTLTYTPGSNFSGADSFTYEICENTDRQFCDQALVSLTVRPILLEVSKVPNLTTLPIGGLVSYTLTLTNNSAFDLADVQVEDMLPDGLMLLSSDPEAQEGTMWLLETIPAGTSTEIDLLLMGIGLGPQVNSASIEIGAYMDMVQAVPVTILARPVDISVEKTSLGASLYEGNEFDYEIRVTNNGTSTGENITLVDELPTGLVYLDFTGDAEALVSGNTVTWTIPTLGAGVSQVYTIRVQATQVGSITNTVRVQVPEDQENTSTQQEDTDTNQVNPFFIPNVITPGNADGKNDTFEIRGIERFAQSSLTILNRNGDHVYVSDDYQNDWAADGLNAGSYFYVVVITDRAGESQTYRGWVQVVK</sequence>
<dbReference type="Proteomes" id="UP000199403">
    <property type="component" value="Unassembled WGS sequence"/>
</dbReference>
<proteinExistence type="predicted"/>
<dbReference type="Pfam" id="PF13585">
    <property type="entry name" value="CHU_C"/>
    <property type="match status" value="1"/>
</dbReference>
<dbReference type="InterPro" id="IPR047589">
    <property type="entry name" value="DUF11_rpt"/>
</dbReference>
<name>A0A1H6W6N3_9BACT</name>
<dbReference type="STRING" id="1416801.SAMN05192553_102517"/>
<dbReference type="PANTHER" id="PTHR34819">
    <property type="entry name" value="LARGE CYSTEINE-RICH PERIPLASMIC PROTEIN OMCB"/>
    <property type="match status" value="1"/>
</dbReference>
<dbReference type="AlphaFoldDB" id="A0A1H6W6N3"/>
<gene>
    <name evidence="2" type="ORF">SAMN05192553_102517</name>
</gene>
<dbReference type="InterPro" id="IPR051172">
    <property type="entry name" value="Chlamydia_OmcB"/>
</dbReference>
<evidence type="ECO:0000313" key="3">
    <source>
        <dbReference type="Proteomes" id="UP000199403"/>
    </source>
</evidence>
<protein>
    <submittedName>
        <fullName evidence="2">Conserved repeat domain-containing protein/gliding motility-associated C-terminal domain-containing protein</fullName>
    </submittedName>
</protein>
<keyword evidence="3" id="KW-1185">Reference proteome</keyword>
<dbReference type="PANTHER" id="PTHR34819:SF3">
    <property type="entry name" value="CELL SURFACE PROTEIN"/>
    <property type="match status" value="1"/>
</dbReference>
<dbReference type="InterPro" id="IPR013783">
    <property type="entry name" value="Ig-like_fold"/>
</dbReference>
<dbReference type="Pfam" id="PF17963">
    <property type="entry name" value="Big_9"/>
    <property type="match status" value="1"/>
</dbReference>
<feature type="domain" description="DUF11" evidence="1">
    <location>
        <begin position="660"/>
        <end position="736"/>
    </location>
</feature>
<dbReference type="Gene3D" id="2.60.40.3440">
    <property type="match status" value="1"/>
</dbReference>
<reference evidence="3" key="1">
    <citation type="submission" date="2016-10" db="EMBL/GenBank/DDBJ databases">
        <authorList>
            <person name="Varghese N."/>
            <person name="Submissions S."/>
        </authorList>
    </citation>
    <scope>NUCLEOTIDE SEQUENCE [LARGE SCALE GENOMIC DNA]</scope>
    <source>
        <strain evidence="3">IBRC-M 10761</strain>
    </source>
</reference>
<dbReference type="NCBIfam" id="TIGR01451">
    <property type="entry name" value="B_ant_repeat"/>
    <property type="match status" value="2"/>
</dbReference>